<comment type="caution">
    <text evidence="21">The sequence shown here is derived from an EMBL/GenBank/DDBJ whole genome shotgun (WGS) entry which is preliminary data.</text>
</comment>
<evidence type="ECO:0000256" key="9">
    <source>
        <dbReference type="ARBA" id="ARBA00022741"/>
    </source>
</evidence>
<comment type="catalytic activity">
    <reaction evidence="18">
        <text>L-seryl-[protein] + ATP = O-phospho-L-seryl-[protein] + ADP + H(+)</text>
        <dbReference type="Rhea" id="RHEA:17989"/>
        <dbReference type="Rhea" id="RHEA-COMP:9863"/>
        <dbReference type="Rhea" id="RHEA-COMP:11604"/>
        <dbReference type="ChEBI" id="CHEBI:15378"/>
        <dbReference type="ChEBI" id="CHEBI:29999"/>
        <dbReference type="ChEBI" id="CHEBI:30616"/>
        <dbReference type="ChEBI" id="CHEBI:83421"/>
        <dbReference type="ChEBI" id="CHEBI:456216"/>
        <dbReference type="EC" id="2.7.11.1"/>
    </reaction>
</comment>
<evidence type="ECO:0000256" key="6">
    <source>
        <dbReference type="ARBA" id="ARBA00022527"/>
    </source>
</evidence>
<dbReference type="PROSITE" id="PS00108">
    <property type="entry name" value="PROTEIN_KINASE_ST"/>
    <property type="match status" value="1"/>
</dbReference>
<evidence type="ECO:0000256" key="12">
    <source>
        <dbReference type="ARBA" id="ARBA00022792"/>
    </source>
</evidence>
<feature type="domain" description="Protein kinase" evidence="20">
    <location>
        <begin position="306"/>
        <end position="657"/>
    </location>
</feature>
<keyword evidence="14" id="KW-0460">Magnesium</keyword>
<protein>
    <recommendedName>
        <fullName evidence="5">non-specific serine/threonine protein kinase</fullName>
        <ecNumber evidence="5">2.7.11.1</ecNumber>
    </recommendedName>
</protein>
<keyword evidence="15" id="KW-0809">Transit peptide</keyword>
<evidence type="ECO:0000256" key="8">
    <source>
        <dbReference type="ARBA" id="ARBA00022723"/>
    </source>
</evidence>
<dbReference type="GO" id="GO:0004674">
    <property type="term" value="F:protein serine/threonine kinase activity"/>
    <property type="evidence" value="ECO:0007669"/>
    <property type="project" value="UniProtKB-KW"/>
</dbReference>
<sequence length="735" mass="83648">MSCIQHKLGWYQHTNHRKNIFVVRKGKGIDWILRKRKMSFRLLTTRFFKHGRLLVQNYLKRDIHVNILDNGRNRGILTAELKSVAQQQQLRTSNSFLRNLGRRLFVDNVLNRVTNPYSAELREKTKRSIFGGDAAPFFSLIGVSLASGDGMLTKNDELEAVCWEIRNAVSRFQSKASELEIEKRLDEDLGLDKLDVGPPLAKGCSAVVYAAALKDNSANPENCNQETATEEQFNFVAETGQLISPSHNVDRYMQHSFGGSVDNIHKFEPRVDLPMQRNLREMAIDSLQQRARSTESLSEAKPEKRKAGRVRFDSGSFAVQQRSRLLSDAIEEYVDTQTSDSDVATTLHQYNAEASIEQYPLALKMMFNYEIQSNAMAILKAMYKETVPAKRRNYSEMDEWEKVLMERTAFLPPHPSIVEMYGVFCDQIPDLHMSTSLYPMALPPRLNPQGYGRNMSLFLLMKRYNCSLNDYVTQTTNLDMRSRILLFTQLLEAVSHMNRYGVAHRDLKSDNILIEIRPDMPPSLVLSDFGCCIADKVNGLKIPFTSSEIDKGGNTALMAPEIISKQPGAFSVLNYTKSDLWACGAIAYEIFGSRNPFYGNKNDPNILNNVNYQDCDLPPLNEDVPLLVQKLVQNMLCRNPNERLSADVAANVMQLYLWSPSSWLKASFSPSSSEILQWLLSLTTKILCEGRLQPTGNETMGRRTYMEYLLISSFLVRAGIQRIKRALNWIHAQQQ</sequence>
<dbReference type="InterPro" id="IPR008271">
    <property type="entry name" value="Ser/Thr_kinase_AS"/>
</dbReference>
<comment type="cofactor">
    <cofactor evidence="1">
        <name>Mg(2+)</name>
        <dbReference type="ChEBI" id="CHEBI:18420"/>
    </cofactor>
</comment>
<dbReference type="EC" id="2.7.11.1" evidence="5"/>
<evidence type="ECO:0000256" key="19">
    <source>
        <dbReference type="SAM" id="MobiDB-lite"/>
    </source>
</evidence>
<dbReference type="Pfam" id="PF00069">
    <property type="entry name" value="Pkinase"/>
    <property type="match status" value="1"/>
</dbReference>
<dbReference type="GO" id="GO:0005741">
    <property type="term" value="C:mitochondrial outer membrane"/>
    <property type="evidence" value="ECO:0007669"/>
    <property type="project" value="UniProtKB-SubCell"/>
</dbReference>
<dbReference type="GO" id="GO:0005829">
    <property type="term" value="C:cytosol"/>
    <property type="evidence" value="ECO:0007669"/>
    <property type="project" value="UniProtKB-SubCell"/>
</dbReference>
<evidence type="ECO:0000256" key="7">
    <source>
        <dbReference type="ARBA" id="ARBA00022679"/>
    </source>
</evidence>
<dbReference type="SMART" id="SM00220">
    <property type="entry name" value="S_TKc"/>
    <property type="match status" value="1"/>
</dbReference>
<keyword evidence="7" id="KW-0808">Transferase</keyword>
<dbReference type="AlphaFoldDB" id="A0ABD1CVW1"/>
<dbReference type="SUPFAM" id="SSF56112">
    <property type="entry name" value="Protein kinase-like (PK-like)"/>
    <property type="match status" value="1"/>
</dbReference>
<dbReference type="GO" id="GO:0046872">
    <property type="term" value="F:metal ion binding"/>
    <property type="evidence" value="ECO:0007669"/>
    <property type="project" value="UniProtKB-KW"/>
</dbReference>
<accession>A0ABD1CVW1</accession>
<dbReference type="GO" id="GO:0005743">
    <property type="term" value="C:mitochondrial inner membrane"/>
    <property type="evidence" value="ECO:0007669"/>
    <property type="project" value="UniProtKB-SubCell"/>
</dbReference>
<evidence type="ECO:0000313" key="22">
    <source>
        <dbReference type="Proteomes" id="UP001562425"/>
    </source>
</evidence>
<evidence type="ECO:0000256" key="16">
    <source>
        <dbReference type="ARBA" id="ARBA00023128"/>
    </source>
</evidence>
<evidence type="ECO:0000256" key="5">
    <source>
        <dbReference type="ARBA" id="ARBA00012513"/>
    </source>
</evidence>
<evidence type="ECO:0000256" key="4">
    <source>
        <dbReference type="ARBA" id="ARBA00004572"/>
    </source>
</evidence>
<comment type="catalytic activity">
    <reaction evidence="17">
        <text>L-threonyl-[protein] + ATP = O-phospho-L-threonyl-[protein] + ADP + H(+)</text>
        <dbReference type="Rhea" id="RHEA:46608"/>
        <dbReference type="Rhea" id="RHEA-COMP:11060"/>
        <dbReference type="Rhea" id="RHEA-COMP:11605"/>
        <dbReference type="ChEBI" id="CHEBI:15378"/>
        <dbReference type="ChEBI" id="CHEBI:30013"/>
        <dbReference type="ChEBI" id="CHEBI:30616"/>
        <dbReference type="ChEBI" id="CHEBI:61977"/>
        <dbReference type="ChEBI" id="CHEBI:456216"/>
        <dbReference type="EC" id="2.7.11.1"/>
    </reaction>
</comment>
<evidence type="ECO:0000256" key="3">
    <source>
        <dbReference type="ARBA" id="ARBA00004514"/>
    </source>
</evidence>
<evidence type="ECO:0000259" key="20">
    <source>
        <dbReference type="PROSITE" id="PS50011"/>
    </source>
</evidence>
<dbReference type="GO" id="GO:0005524">
    <property type="term" value="F:ATP binding"/>
    <property type="evidence" value="ECO:0007669"/>
    <property type="project" value="UniProtKB-KW"/>
</dbReference>
<feature type="region of interest" description="Disordered" evidence="19">
    <location>
        <begin position="289"/>
        <end position="309"/>
    </location>
</feature>
<evidence type="ECO:0000256" key="10">
    <source>
        <dbReference type="ARBA" id="ARBA00022777"/>
    </source>
</evidence>
<keyword evidence="12" id="KW-0999">Mitochondrion inner membrane</keyword>
<keyword evidence="22" id="KW-1185">Reference proteome</keyword>
<dbReference type="InterPro" id="IPR051511">
    <property type="entry name" value="MitoQC_Scaffold_Kinases"/>
</dbReference>
<evidence type="ECO:0000256" key="18">
    <source>
        <dbReference type="ARBA" id="ARBA00048679"/>
    </source>
</evidence>
<evidence type="ECO:0000256" key="1">
    <source>
        <dbReference type="ARBA" id="ARBA00001946"/>
    </source>
</evidence>
<dbReference type="Proteomes" id="UP001562425">
    <property type="component" value="Unassembled WGS sequence"/>
</dbReference>
<proteinExistence type="predicted"/>
<dbReference type="Gene3D" id="1.10.510.10">
    <property type="entry name" value="Transferase(Phosphotransferase) domain 1"/>
    <property type="match status" value="1"/>
</dbReference>
<keyword evidence="9" id="KW-0547">Nucleotide-binding</keyword>
<dbReference type="InterPro" id="IPR011009">
    <property type="entry name" value="Kinase-like_dom_sf"/>
</dbReference>
<dbReference type="PROSITE" id="PS50011">
    <property type="entry name" value="PROTEIN_KINASE_DOM"/>
    <property type="match status" value="1"/>
</dbReference>
<keyword evidence="16" id="KW-0496">Mitochondrion</keyword>
<evidence type="ECO:0000256" key="17">
    <source>
        <dbReference type="ARBA" id="ARBA00047899"/>
    </source>
</evidence>
<organism evidence="21 22">
    <name type="scientific">Culex pipiens pipiens</name>
    <name type="common">Northern house mosquito</name>
    <dbReference type="NCBI Taxonomy" id="38569"/>
    <lineage>
        <taxon>Eukaryota</taxon>
        <taxon>Metazoa</taxon>
        <taxon>Ecdysozoa</taxon>
        <taxon>Arthropoda</taxon>
        <taxon>Hexapoda</taxon>
        <taxon>Insecta</taxon>
        <taxon>Pterygota</taxon>
        <taxon>Neoptera</taxon>
        <taxon>Endopterygota</taxon>
        <taxon>Diptera</taxon>
        <taxon>Nematocera</taxon>
        <taxon>Culicoidea</taxon>
        <taxon>Culicidae</taxon>
        <taxon>Culicinae</taxon>
        <taxon>Culicini</taxon>
        <taxon>Culex</taxon>
        <taxon>Culex</taxon>
    </lineage>
</organism>
<keyword evidence="13" id="KW-0067">ATP-binding</keyword>
<dbReference type="InterPro" id="IPR000719">
    <property type="entry name" value="Prot_kinase_dom"/>
</dbReference>
<comment type="subcellular location">
    <subcellularLocation>
        <location evidence="3">Cytoplasm</location>
        <location evidence="3">Cytosol</location>
    </subcellularLocation>
    <subcellularLocation>
        <location evidence="2">Mitochondrion inner membrane</location>
        <topology evidence="2">Single-pass membrane protein</topology>
    </subcellularLocation>
    <subcellularLocation>
        <location evidence="4">Mitochondrion outer membrane</location>
        <topology evidence="4">Single-pass membrane protein</topology>
    </subcellularLocation>
</comment>
<evidence type="ECO:0000313" key="21">
    <source>
        <dbReference type="EMBL" id="KAL1380575.1"/>
    </source>
</evidence>
<reference evidence="21 22" key="1">
    <citation type="submission" date="2024-05" db="EMBL/GenBank/DDBJ databases">
        <title>Culex pipiens pipiens assembly and annotation.</title>
        <authorList>
            <person name="Alout H."/>
            <person name="Durand T."/>
        </authorList>
    </citation>
    <scope>NUCLEOTIDE SEQUENCE [LARGE SCALE GENOMIC DNA]</scope>
    <source>
        <strain evidence="21">HA-2024</strain>
        <tissue evidence="21">Whole body</tissue>
    </source>
</reference>
<keyword evidence="8" id="KW-0479">Metal-binding</keyword>
<name>A0ABD1CVW1_CULPP</name>
<keyword evidence="12" id="KW-0472">Membrane</keyword>
<evidence type="ECO:0000256" key="2">
    <source>
        <dbReference type="ARBA" id="ARBA00004434"/>
    </source>
</evidence>
<dbReference type="PANTHER" id="PTHR22972:SF7">
    <property type="entry name" value="SERINE_THREONINE-PROTEIN KINASE PINK1, MITOCHONDRIAL"/>
    <property type="match status" value="1"/>
</dbReference>
<dbReference type="PANTHER" id="PTHR22972">
    <property type="entry name" value="SERINE/THREONINE PROTEIN KINASE"/>
    <property type="match status" value="1"/>
</dbReference>
<evidence type="ECO:0000256" key="13">
    <source>
        <dbReference type="ARBA" id="ARBA00022840"/>
    </source>
</evidence>
<evidence type="ECO:0000256" key="11">
    <source>
        <dbReference type="ARBA" id="ARBA00022787"/>
    </source>
</evidence>
<dbReference type="EMBL" id="JBEHCU010009050">
    <property type="protein sequence ID" value="KAL1380575.1"/>
    <property type="molecule type" value="Genomic_DNA"/>
</dbReference>
<keyword evidence="10" id="KW-0418">Kinase</keyword>
<keyword evidence="6" id="KW-0723">Serine/threonine-protein kinase</keyword>
<keyword evidence="11" id="KW-1000">Mitochondrion outer membrane</keyword>
<evidence type="ECO:0000256" key="14">
    <source>
        <dbReference type="ARBA" id="ARBA00022842"/>
    </source>
</evidence>
<gene>
    <name evidence="21" type="ORF">pipiens_014081</name>
</gene>
<evidence type="ECO:0000256" key="15">
    <source>
        <dbReference type="ARBA" id="ARBA00022946"/>
    </source>
</evidence>